<dbReference type="OrthoDB" id="5588835at2759"/>
<dbReference type="InterPro" id="IPR001680">
    <property type="entry name" value="WD40_rpt"/>
</dbReference>
<evidence type="ECO:0000256" key="2">
    <source>
        <dbReference type="ARBA" id="ARBA00022737"/>
    </source>
</evidence>
<dbReference type="PANTHER" id="PTHR19848">
    <property type="entry name" value="WD40 REPEAT PROTEIN"/>
    <property type="match status" value="1"/>
</dbReference>
<dbReference type="EMBL" id="JAEPRA010000014">
    <property type="protein sequence ID" value="KAG2175984.1"/>
    <property type="molecule type" value="Genomic_DNA"/>
</dbReference>
<proteinExistence type="predicted"/>
<feature type="region of interest" description="Disordered" evidence="3">
    <location>
        <begin position="599"/>
        <end position="637"/>
    </location>
</feature>
<evidence type="ECO:0000313" key="5">
    <source>
        <dbReference type="Proteomes" id="UP000612746"/>
    </source>
</evidence>
<dbReference type="Gene3D" id="2.130.10.10">
    <property type="entry name" value="YVTN repeat-like/Quinoprotein amine dehydrogenase"/>
    <property type="match status" value="2"/>
</dbReference>
<gene>
    <name evidence="4" type="ORF">INT44_000463</name>
</gene>
<dbReference type="SMART" id="SM00320">
    <property type="entry name" value="WD40"/>
    <property type="match status" value="4"/>
</dbReference>
<feature type="compositionally biased region" description="Basic and acidic residues" evidence="3">
    <location>
        <begin position="67"/>
        <end position="76"/>
    </location>
</feature>
<feature type="compositionally biased region" description="Acidic residues" evidence="3">
    <location>
        <begin position="56"/>
        <end position="66"/>
    </location>
</feature>
<feature type="compositionally biased region" description="Acidic residues" evidence="3">
    <location>
        <begin position="627"/>
        <end position="637"/>
    </location>
</feature>
<dbReference type="AlphaFoldDB" id="A0A8H7PM36"/>
<sequence length="637" mass="71837">MSDQDIPTVDVDTSSHQNEDIVVPKTEVTDTPLPTGAAEEEDPKPLRLRKPITYEELSDDEVEPWMDDEKLKKAEDIDTDDLLSDDSSNKKFTRGKNGANGRSASNRQRKKKHHFDDTDGNSDDAFEGGKRKTASKRKPAVKKPNGKGKALEPMINIADLIKATSKPRKPAEYEPDRVAELASKYPDTYWEFHADTGHYMVDAINAAEPLEALPNNISDQAPITGMTLSKDGSMLAGLSNIGAIKIWDIENDFKLLRKLRDADEPHIDEFYCGKFISENQGLIAAGGKLKDRHRWSAEDDDNHILPCPIKIFDILTGKVIARLDGHSEEILCIKEVMFDGECYLISTSQDGYIFRWHLSNDWSTLLDTKKMDDGITCMAFTVSFVPNTGNKYFLAACDEHIRLYDFESCQMMQTFEDLYSSYCDCGKFIKWLDEDRYLEETKAEGSSEEESKQYAWFVTRGAEMCDMGDGISSTPNTCTLHKLVYPEKKGGKFELLEVKKYKHEDYHSNSWLVKVASNGRYLLAPTIYGQIFVFNLLSGQVTAILKDHEDLEVRDVLFHPYRPLVFSSGDDGYIKAYTYSETSLHLQLEQDLKVGNSVDQSGDEMMADAPVKVESRRSARKSRTPGEGDDAEVDVEG</sequence>
<dbReference type="Pfam" id="PF00400">
    <property type="entry name" value="WD40"/>
    <property type="match status" value="2"/>
</dbReference>
<accession>A0A8H7PM36</accession>
<name>A0A8H7PM36_9FUNG</name>
<dbReference type="InterPro" id="IPR015943">
    <property type="entry name" value="WD40/YVTN_repeat-like_dom_sf"/>
</dbReference>
<dbReference type="InterPro" id="IPR036322">
    <property type="entry name" value="WD40_repeat_dom_sf"/>
</dbReference>
<evidence type="ECO:0000256" key="1">
    <source>
        <dbReference type="ARBA" id="ARBA00022574"/>
    </source>
</evidence>
<feature type="region of interest" description="Disordered" evidence="3">
    <location>
        <begin position="1"/>
        <end position="153"/>
    </location>
</feature>
<keyword evidence="2" id="KW-0677">Repeat</keyword>
<dbReference type="PANTHER" id="PTHR19848:SF8">
    <property type="entry name" value="F-BOX AND WD REPEAT DOMAIN CONTAINING 7"/>
    <property type="match status" value="1"/>
</dbReference>
<dbReference type="SUPFAM" id="SSF50978">
    <property type="entry name" value="WD40 repeat-like"/>
    <property type="match status" value="1"/>
</dbReference>
<keyword evidence="1" id="KW-0853">WD repeat</keyword>
<comment type="caution">
    <text evidence="4">The sequence shown here is derived from an EMBL/GenBank/DDBJ whole genome shotgun (WGS) entry which is preliminary data.</text>
</comment>
<reference evidence="4" key="1">
    <citation type="submission" date="2020-12" db="EMBL/GenBank/DDBJ databases">
        <title>Metabolic potential, ecology and presence of endohyphal bacteria is reflected in genomic diversity of Mucoromycotina.</title>
        <authorList>
            <person name="Muszewska A."/>
            <person name="Okrasinska A."/>
            <person name="Steczkiewicz K."/>
            <person name="Drgas O."/>
            <person name="Orlowska M."/>
            <person name="Perlinska-Lenart U."/>
            <person name="Aleksandrzak-Piekarczyk T."/>
            <person name="Szatraj K."/>
            <person name="Zielenkiewicz U."/>
            <person name="Pilsyk S."/>
            <person name="Malc E."/>
            <person name="Mieczkowski P."/>
            <person name="Kruszewska J.S."/>
            <person name="Biernat P."/>
            <person name="Pawlowska J."/>
        </authorList>
    </citation>
    <scope>NUCLEOTIDE SEQUENCE</scope>
    <source>
        <strain evidence="4">WA0000051536</strain>
    </source>
</reference>
<dbReference type="Proteomes" id="UP000612746">
    <property type="component" value="Unassembled WGS sequence"/>
</dbReference>
<protein>
    <recommendedName>
        <fullName evidence="6">WD40 repeat-like protein</fullName>
    </recommendedName>
</protein>
<evidence type="ECO:0000313" key="4">
    <source>
        <dbReference type="EMBL" id="KAG2175984.1"/>
    </source>
</evidence>
<feature type="compositionally biased region" description="Polar residues" evidence="3">
    <location>
        <begin position="1"/>
        <end position="16"/>
    </location>
</feature>
<feature type="compositionally biased region" description="Basic residues" evidence="3">
    <location>
        <begin position="131"/>
        <end position="146"/>
    </location>
</feature>
<evidence type="ECO:0000256" key="3">
    <source>
        <dbReference type="SAM" id="MobiDB-lite"/>
    </source>
</evidence>
<evidence type="ECO:0008006" key="6">
    <source>
        <dbReference type="Google" id="ProtNLM"/>
    </source>
</evidence>
<organism evidence="4 5">
    <name type="scientific">Umbelopsis vinacea</name>
    <dbReference type="NCBI Taxonomy" id="44442"/>
    <lineage>
        <taxon>Eukaryota</taxon>
        <taxon>Fungi</taxon>
        <taxon>Fungi incertae sedis</taxon>
        <taxon>Mucoromycota</taxon>
        <taxon>Mucoromycotina</taxon>
        <taxon>Umbelopsidomycetes</taxon>
        <taxon>Umbelopsidales</taxon>
        <taxon>Umbelopsidaceae</taxon>
        <taxon>Umbelopsis</taxon>
    </lineage>
</organism>
<keyword evidence="5" id="KW-1185">Reference proteome</keyword>